<comment type="caution">
    <text evidence="2">The sequence shown here is derived from an EMBL/GenBank/DDBJ whole genome shotgun (WGS) entry which is preliminary data.</text>
</comment>
<gene>
    <name evidence="2" type="ORF">S03H2_33459</name>
</gene>
<dbReference type="NCBIfam" id="TIGR03804">
    <property type="entry name" value="para_beta_helix"/>
    <property type="match status" value="1"/>
</dbReference>
<dbReference type="InterPro" id="IPR012334">
    <property type="entry name" value="Pectin_lyas_fold"/>
</dbReference>
<dbReference type="Gene3D" id="2.160.20.10">
    <property type="entry name" value="Single-stranded right-handed beta-helix, Pectin lyase-like"/>
    <property type="match status" value="1"/>
</dbReference>
<dbReference type="Pfam" id="PF05048">
    <property type="entry name" value="NosD"/>
    <property type="match status" value="1"/>
</dbReference>
<organism evidence="2">
    <name type="scientific">marine sediment metagenome</name>
    <dbReference type="NCBI Taxonomy" id="412755"/>
    <lineage>
        <taxon>unclassified sequences</taxon>
        <taxon>metagenomes</taxon>
        <taxon>ecological metagenomes</taxon>
    </lineage>
</organism>
<feature type="non-terminal residue" evidence="2">
    <location>
        <position position="1"/>
    </location>
</feature>
<reference evidence="2" key="1">
    <citation type="journal article" date="2014" name="Front. Microbiol.">
        <title>High frequency of phylogenetically diverse reductive dehalogenase-homologous genes in deep subseafloor sedimentary metagenomes.</title>
        <authorList>
            <person name="Kawai M."/>
            <person name="Futagami T."/>
            <person name="Toyoda A."/>
            <person name="Takaki Y."/>
            <person name="Nishi S."/>
            <person name="Hori S."/>
            <person name="Arai W."/>
            <person name="Tsubouchi T."/>
            <person name="Morono Y."/>
            <person name="Uchiyama I."/>
            <person name="Ito T."/>
            <person name="Fujiyama A."/>
            <person name="Inagaki F."/>
            <person name="Takami H."/>
        </authorList>
    </citation>
    <scope>NUCLEOTIDE SEQUENCE</scope>
    <source>
        <strain evidence="2">Expedition CK06-06</strain>
    </source>
</reference>
<dbReference type="InterPro" id="IPR007742">
    <property type="entry name" value="NosD_dom"/>
</dbReference>
<dbReference type="SUPFAM" id="SSF51126">
    <property type="entry name" value="Pectin lyase-like"/>
    <property type="match status" value="1"/>
</dbReference>
<dbReference type="AlphaFoldDB" id="X1HTG6"/>
<dbReference type="InterPro" id="IPR011050">
    <property type="entry name" value="Pectin_lyase_fold/virulence"/>
</dbReference>
<dbReference type="InterPro" id="IPR022441">
    <property type="entry name" value="Para_beta_helix_rpt-2"/>
</dbReference>
<name>X1HTG6_9ZZZZ</name>
<evidence type="ECO:0000313" key="2">
    <source>
        <dbReference type="EMBL" id="GAH48563.1"/>
    </source>
</evidence>
<feature type="domain" description="Periplasmic copper-binding protein NosD beta helix" evidence="1">
    <location>
        <begin position="4"/>
        <end position="74"/>
    </location>
</feature>
<dbReference type="InterPro" id="IPR006626">
    <property type="entry name" value="PbH1"/>
</dbReference>
<dbReference type="SMART" id="SM00710">
    <property type="entry name" value="PbH1"/>
    <property type="match status" value="2"/>
</dbReference>
<dbReference type="EMBL" id="BARU01020362">
    <property type="protein sequence ID" value="GAH48563.1"/>
    <property type="molecule type" value="Genomic_DNA"/>
</dbReference>
<sequence>LELSKGSKGISLYHCKNILISNNSVSNNIFCGIFIKHSNNNTILDNTIKDNYYGICLWFSNYNNISGNILINNLFGF</sequence>
<accession>X1HTG6</accession>
<evidence type="ECO:0000259" key="1">
    <source>
        <dbReference type="Pfam" id="PF05048"/>
    </source>
</evidence>
<proteinExistence type="predicted"/>
<protein>
    <recommendedName>
        <fullName evidence="1">Periplasmic copper-binding protein NosD beta helix domain-containing protein</fullName>
    </recommendedName>
</protein>